<sequence>MKALLSTAPSSQNGDHHHNRNFKFSQICVSKSASSTRHLASPPLRLFFFSLEILDAYLTTKGTLKFLEAQVSRLKKVLLVLGNHKFYGLDYQLGLKKAHLLSKKPTPSNTLVEPQKHRWDDPDSALTNIGCTLWSAIPEEACSIAESEMNNFKKITF</sequence>
<dbReference type="GeneID" id="28849850"/>
<comment type="caution">
    <text evidence="1">The sequence shown here is derived from an EMBL/GenBank/DDBJ whole genome shotgun (WGS) entry which is preliminary data.</text>
</comment>
<protein>
    <submittedName>
        <fullName evidence="1">Uncharacterized protein</fullName>
    </submittedName>
</protein>
<proteinExistence type="predicted"/>
<dbReference type="OrthoDB" id="550558at2759"/>
<gene>
    <name evidence="1" type="ORF">VFPPC_06903</name>
</gene>
<accession>A0A179FAI2</accession>
<evidence type="ECO:0000313" key="1">
    <source>
        <dbReference type="EMBL" id="OAQ62474.1"/>
    </source>
</evidence>
<dbReference type="KEGG" id="pchm:VFPPC_06903"/>
<organism evidence="1 2">
    <name type="scientific">Pochonia chlamydosporia 170</name>
    <dbReference type="NCBI Taxonomy" id="1380566"/>
    <lineage>
        <taxon>Eukaryota</taxon>
        <taxon>Fungi</taxon>
        <taxon>Dikarya</taxon>
        <taxon>Ascomycota</taxon>
        <taxon>Pezizomycotina</taxon>
        <taxon>Sordariomycetes</taxon>
        <taxon>Hypocreomycetidae</taxon>
        <taxon>Hypocreales</taxon>
        <taxon>Clavicipitaceae</taxon>
        <taxon>Pochonia</taxon>
    </lineage>
</organism>
<dbReference type="RefSeq" id="XP_018140178.1">
    <property type="nucleotide sequence ID" value="XM_018285856.1"/>
</dbReference>
<reference evidence="1 2" key="1">
    <citation type="journal article" date="2016" name="PLoS Pathog.">
        <title>Biosynthesis of antibiotic leucinostatins in bio-control fungus Purpureocillium lilacinum and their inhibition on phytophthora revealed by genome mining.</title>
        <authorList>
            <person name="Wang G."/>
            <person name="Liu Z."/>
            <person name="Lin R."/>
            <person name="Li E."/>
            <person name="Mao Z."/>
            <person name="Ling J."/>
            <person name="Yang Y."/>
            <person name="Yin W.B."/>
            <person name="Xie B."/>
        </authorList>
    </citation>
    <scope>NUCLEOTIDE SEQUENCE [LARGE SCALE GENOMIC DNA]</scope>
    <source>
        <strain evidence="1">170</strain>
    </source>
</reference>
<evidence type="ECO:0000313" key="2">
    <source>
        <dbReference type="Proteomes" id="UP000078397"/>
    </source>
</evidence>
<keyword evidence="2" id="KW-1185">Reference proteome</keyword>
<dbReference type="Proteomes" id="UP000078397">
    <property type="component" value="Unassembled WGS sequence"/>
</dbReference>
<name>A0A179FAI2_METCM</name>
<dbReference type="AlphaFoldDB" id="A0A179FAI2"/>
<dbReference type="EMBL" id="LSBJ02000007">
    <property type="protein sequence ID" value="OAQ62474.1"/>
    <property type="molecule type" value="Genomic_DNA"/>
</dbReference>